<dbReference type="Pfam" id="PF20684">
    <property type="entry name" value="Fung_rhodopsin"/>
    <property type="match status" value="1"/>
</dbReference>
<gene>
    <name evidence="8" type="ORF">PENARI_c008G03961</name>
</gene>
<comment type="subcellular location">
    <subcellularLocation>
        <location evidence="1">Membrane</location>
        <topology evidence="1">Multi-pass membrane protein</topology>
    </subcellularLocation>
</comment>
<comment type="similarity">
    <text evidence="5">Belongs to the SAT4 family.</text>
</comment>
<evidence type="ECO:0000256" key="1">
    <source>
        <dbReference type="ARBA" id="ARBA00004141"/>
    </source>
</evidence>
<accession>A0A1F5LK09</accession>
<dbReference type="Proteomes" id="UP000177622">
    <property type="component" value="Unassembled WGS sequence"/>
</dbReference>
<keyword evidence="9" id="KW-1185">Reference proteome</keyword>
<dbReference type="OrthoDB" id="5273647at2759"/>
<dbReference type="InterPro" id="IPR049326">
    <property type="entry name" value="Rhodopsin_dom_fungi"/>
</dbReference>
<evidence type="ECO:0000256" key="4">
    <source>
        <dbReference type="ARBA" id="ARBA00023136"/>
    </source>
</evidence>
<dbReference type="EMBL" id="LXJU01000008">
    <property type="protein sequence ID" value="OGE53249.1"/>
    <property type="molecule type" value="Genomic_DNA"/>
</dbReference>
<comment type="caution">
    <text evidence="8">The sequence shown here is derived from an EMBL/GenBank/DDBJ whole genome shotgun (WGS) entry which is preliminary data.</text>
</comment>
<evidence type="ECO:0000259" key="7">
    <source>
        <dbReference type="Pfam" id="PF20684"/>
    </source>
</evidence>
<dbReference type="RefSeq" id="XP_022488688.1">
    <property type="nucleotide sequence ID" value="XM_022631407.1"/>
</dbReference>
<organism evidence="8 9">
    <name type="scientific">Penicillium arizonense</name>
    <dbReference type="NCBI Taxonomy" id="1835702"/>
    <lineage>
        <taxon>Eukaryota</taxon>
        <taxon>Fungi</taxon>
        <taxon>Dikarya</taxon>
        <taxon>Ascomycota</taxon>
        <taxon>Pezizomycotina</taxon>
        <taxon>Eurotiomycetes</taxon>
        <taxon>Eurotiomycetidae</taxon>
        <taxon>Eurotiales</taxon>
        <taxon>Aspergillaceae</taxon>
        <taxon>Penicillium</taxon>
    </lineage>
</organism>
<dbReference type="InterPro" id="IPR052337">
    <property type="entry name" value="SAT4-like"/>
</dbReference>
<evidence type="ECO:0000313" key="9">
    <source>
        <dbReference type="Proteomes" id="UP000177622"/>
    </source>
</evidence>
<feature type="transmembrane region" description="Helical" evidence="6">
    <location>
        <begin position="101"/>
        <end position="119"/>
    </location>
</feature>
<feature type="transmembrane region" description="Helical" evidence="6">
    <location>
        <begin position="200"/>
        <end position="222"/>
    </location>
</feature>
<dbReference type="PANTHER" id="PTHR33048:SF47">
    <property type="entry name" value="INTEGRAL MEMBRANE PROTEIN-RELATED"/>
    <property type="match status" value="1"/>
</dbReference>
<sequence>MESLMPSGILQRAGIESGTRQAAVFGVGISFIVFISIVMAIRMWVRVKVIRAVGSDDIMMILGTNITDLNPAAHYGTGKHLSGIAEEVYAPMLKSIWSTRLLYVIGIMFIKLSLLWLYLRLDRHGYMKWAVYALSFVVLGLSISSALILIFSCFPPSKFWDIPGTVSGHCMSASSQQTFYEANGVLNIRKAAYTAQRKKIALTGVFGLGSLAIAAGCVRYVYVKRLAGIKDQYYELADSLNWCSIENYVAIVCGSAPSFSVLVKTYATRLFGIYYGDQVYQTYSRSHDQPLQRIADRFRADDPTITTGSQEAIVPTGGILMKTDLHMEVGPSDPTENHAEE</sequence>
<dbReference type="GO" id="GO:0016020">
    <property type="term" value="C:membrane"/>
    <property type="evidence" value="ECO:0007669"/>
    <property type="project" value="UniProtKB-SubCell"/>
</dbReference>
<feature type="transmembrane region" description="Helical" evidence="6">
    <location>
        <begin position="131"/>
        <end position="154"/>
    </location>
</feature>
<evidence type="ECO:0000313" key="8">
    <source>
        <dbReference type="EMBL" id="OGE53249.1"/>
    </source>
</evidence>
<evidence type="ECO:0000256" key="3">
    <source>
        <dbReference type="ARBA" id="ARBA00022989"/>
    </source>
</evidence>
<evidence type="ECO:0000256" key="5">
    <source>
        <dbReference type="ARBA" id="ARBA00038359"/>
    </source>
</evidence>
<keyword evidence="4 6" id="KW-0472">Membrane</keyword>
<feature type="domain" description="Rhodopsin" evidence="7">
    <location>
        <begin position="41"/>
        <end position="264"/>
    </location>
</feature>
<dbReference type="AlphaFoldDB" id="A0A1F5LK09"/>
<name>A0A1F5LK09_PENAI</name>
<dbReference type="PANTHER" id="PTHR33048">
    <property type="entry name" value="PTH11-LIKE INTEGRAL MEMBRANE PROTEIN (AFU_ORTHOLOGUE AFUA_5G11245)"/>
    <property type="match status" value="1"/>
</dbReference>
<keyword evidence="3 6" id="KW-1133">Transmembrane helix</keyword>
<keyword evidence="2 6" id="KW-0812">Transmembrane</keyword>
<protein>
    <recommendedName>
        <fullName evidence="7">Rhodopsin domain-containing protein</fullName>
    </recommendedName>
</protein>
<dbReference type="GeneID" id="34576141"/>
<evidence type="ECO:0000256" key="2">
    <source>
        <dbReference type="ARBA" id="ARBA00022692"/>
    </source>
</evidence>
<dbReference type="STRING" id="1835702.A0A1F5LK09"/>
<proteinExistence type="inferred from homology"/>
<feature type="transmembrane region" description="Helical" evidence="6">
    <location>
        <begin position="20"/>
        <end position="41"/>
    </location>
</feature>
<evidence type="ECO:0000256" key="6">
    <source>
        <dbReference type="SAM" id="Phobius"/>
    </source>
</evidence>
<reference evidence="8 9" key="1">
    <citation type="journal article" date="2016" name="Sci. Rep.">
        <title>Penicillium arizonense, a new, genome sequenced fungal species, reveals a high chemical diversity in secreted metabolites.</title>
        <authorList>
            <person name="Grijseels S."/>
            <person name="Nielsen J.C."/>
            <person name="Randelovic M."/>
            <person name="Nielsen J."/>
            <person name="Nielsen K.F."/>
            <person name="Workman M."/>
            <person name="Frisvad J.C."/>
        </authorList>
    </citation>
    <scope>NUCLEOTIDE SEQUENCE [LARGE SCALE GENOMIC DNA]</scope>
    <source>
        <strain evidence="8 9">CBS 141311</strain>
    </source>
</reference>